<dbReference type="GO" id="GO:0015225">
    <property type="term" value="F:biotin transmembrane transporter activity"/>
    <property type="evidence" value="ECO:0007669"/>
    <property type="project" value="UniProtKB-UniRule"/>
</dbReference>
<evidence type="ECO:0000256" key="6">
    <source>
        <dbReference type="ARBA" id="ARBA00022989"/>
    </source>
</evidence>
<dbReference type="AlphaFoldDB" id="A0A2X4BQ51"/>
<keyword evidence="4 8" id="KW-1003">Cell membrane</keyword>
<keyword evidence="5 9" id="KW-0812">Transmembrane</keyword>
<dbReference type="GO" id="GO:0005886">
    <property type="term" value="C:plasma membrane"/>
    <property type="evidence" value="ECO:0007669"/>
    <property type="project" value="UniProtKB-SubCell"/>
</dbReference>
<evidence type="ECO:0000256" key="3">
    <source>
        <dbReference type="ARBA" id="ARBA00022448"/>
    </source>
</evidence>
<dbReference type="Proteomes" id="UP000255476">
    <property type="component" value="Unassembled WGS sequence"/>
</dbReference>
<protein>
    <recommendedName>
        <fullName evidence="8">Biotin transporter</fullName>
    </recommendedName>
</protein>
<accession>A0A2X4BQ51</accession>
<keyword evidence="6 9" id="KW-1133">Transmembrane helix</keyword>
<evidence type="ECO:0000256" key="7">
    <source>
        <dbReference type="ARBA" id="ARBA00023136"/>
    </source>
</evidence>
<name>A0A2X4BQ51_STRSZ</name>
<feature type="transmembrane region" description="Helical" evidence="9">
    <location>
        <begin position="56"/>
        <end position="74"/>
    </location>
</feature>
<evidence type="ECO:0000256" key="5">
    <source>
        <dbReference type="ARBA" id="ARBA00022692"/>
    </source>
</evidence>
<dbReference type="Pfam" id="PF02632">
    <property type="entry name" value="BioY"/>
    <property type="match status" value="1"/>
</dbReference>
<evidence type="ECO:0000256" key="9">
    <source>
        <dbReference type="SAM" id="Phobius"/>
    </source>
</evidence>
<feature type="transmembrane region" description="Helical" evidence="9">
    <location>
        <begin position="146"/>
        <end position="170"/>
    </location>
</feature>
<dbReference type="RefSeq" id="WP_012677293.1">
    <property type="nucleotide sequence ID" value="NC_012470.1"/>
</dbReference>
<dbReference type="Proteomes" id="UP000269903">
    <property type="component" value="Chromosome"/>
</dbReference>
<evidence type="ECO:0000256" key="2">
    <source>
        <dbReference type="ARBA" id="ARBA00010692"/>
    </source>
</evidence>
<dbReference type="EMBL" id="LR134317">
    <property type="protein sequence ID" value="VEF09026.1"/>
    <property type="molecule type" value="Genomic_DNA"/>
</dbReference>
<gene>
    <name evidence="11" type="primary">bioY</name>
    <name evidence="11" type="ORF">NCTC6180_01702</name>
    <name evidence="10" type="ORF">NCTC7023_00374</name>
</gene>
<proteinExistence type="inferred from homology"/>
<evidence type="ECO:0000256" key="4">
    <source>
        <dbReference type="ARBA" id="ARBA00022475"/>
    </source>
</evidence>
<evidence type="ECO:0000313" key="10">
    <source>
        <dbReference type="EMBL" id="SUO80460.1"/>
    </source>
</evidence>
<dbReference type="PIRSF" id="PIRSF016661">
    <property type="entry name" value="BioY"/>
    <property type="match status" value="1"/>
</dbReference>
<reference evidence="11 13" key="2">
    <citation type="submission" date="2018-12" db="EMBL/GenBank/DDBJ databases">
        <authorList>
            <consortium name="Pathogen Informatics"/>
        </authorList>
    </citation>
    <scope>NUCLEOTIDE SEQUENCE [LARGE SCALE GENOMIC DNA]</scope>
    <source>
        <strain evidence="11 13">NCTC6180</strain>
    </source>
</reference>
<organism evidence="11 13">
    <name type="scientific">Streptococcus equi subsp. zooepidemicus</name>
    <dbReference type="NCBI Taxonomy" id="40041"/>
    <lineage>
        <taxon>Bacteria</taxon>
        <taxon>Bacillati</taxon>
        <taxon>Bacillota</taxon>
        <taxon>Bacilli</taxon>
        <taxon>Lactobacillales</taxon>
        <taxon>Streptococcaceae</taxon>
        <taxon>Streptococcus</taxon>
    </lineage>
</organism>
<sequence length="179" mass="19216">MLSTKDLVKVAMMTTLIIILGLIPAIPLGFVPVPIVLQNLGVMLAGLILGGKKGTLSILLFLVIGLFLPVFSGSRTTVPVLMGPSAGYVLAWLFVPLVFAFLYRSWLARYRSLAFLAIFISGVLLVDLLGTIWLAVYTDMPLTRSLVASLVFIPGDTIKAVIATALAVSYKDSFLNTNS</sequence>
<dbReference type="PANTHER" id="PTHR34295">
    <property type="entry name" value="BIOTIN TRANSPORTER BIOY"/>
    <property type="match status" value="1"/>
</dbReference>
<keyword evidence="3 8" id="KW-0813">Transport</keyword>
<comment type="subcellular location">
    <subcellularLocation>
        <location evidence="1 8">Cell membrane</location>
        <topology evidence="1 8">Multi-pass membrane protein</topology>
    </subcellularLocation>
</comment>
<evidence type="ECO:0000313" key="13">
    <source>
        <dbReference type="Proteomes" id="UP000269903"/>
    </source>
</evidence>
<evidence type="ECO:0000256" key="1">
    <source>
        <dbReference type="ARBA" id="ARBA00004651"/>
    </source>
</evidence>
<comment type="similarity">
    <text evidence="2 8">Belongs to the BioY family.</text>
</comment>
<dbReference type="PANTHER" id="PTHR34295:SF4">
    <property type="entry name" value="BIOTIN TRANSPORTER BIOY-RELATED"/>
    <property type="match status" value="1"/>
</dbReference>
<evidence type="ECO:0000313" key="11">
    <source>
        <dbReference type="EMBL" id="VEF09026.1"/>
    </source>
</evidence>
<keyword evidence="7 8" id="KW-0472">Membrane</keyword>
<dbReference type="KEGG" id="seq:SZO_01650"/>
<evidence type="ECO:0000256" key="8">
    <source>
        <dbReference type="PIRNR" id="PIRNR016661"/>
    </source>
</evidence>
<dbReference type="OMA" id="AGYLWSY"/>
<feature type="transmembrane region" description="Helical" evidence="9">
    <location>
        <begin position="113"/>
        <end position="134"/>
    </location>
</feature>
<feature type="transmembrane region" description="Helical" evidence="9">
    <location>
        <begin position="7"/>
        <end position="26"/>
    </location>
</feature>
<dbReference type="EMBL" id="UHHT01000001">
    <property type="protein sequence ID" value="SUO80460.1"/>
    <property type="molecule type" value="Genomic_DNA"/>
</dbReference>
<evidence type="ECO:0000313" key="12">
    <source>
        <dbReference type="Proteomes" id="UP000255476"/>
    </source>
</evidence>
<reference evidence="10 12" key="1">
    <citation type="submission" date="2018-06" db="EMBL/GenBank/DDBJ databases">
        <authorList>
            <consortium name="Pathogen Informatics"/>
            <person name="Doyle S."/>
        </authorList>
    </citation>
    <scope>NUCLEOTIDE SEQUENCE [LARGE SCALE GENOMIC DNA]</scope>
    <source>
        <strain evidence="10 12">NCTC7023</strain>
    </source>
</reference>
<feature type="transmembrane region" description="Helical" evidence="9">
    <location>
        <begin position="86"/>
        <end position="106"/>
    </location>
</feature>
<dbReference type="InterPro" id="IPR003784">
    <property type="entry name" value="BioY"/>
</dbReference>
<dbReference type="Gene3D" id="1.10.1760.20">
    <property type="match status" value="1"/>
</dbReference>